<proteinExistence type="predicted"/>
<dbReference type="Proteomes" id="UP000198415">
    <property type="component" value="Unassembled WGS sequence"/>
</dbReference>
<dbReference type="GO" id="GO:0008168">
    <property type="term" value="F:methyltransferase activity"/>
    <property type="evidence" value="ECO:0007669"/>
    <property type="project" value="UniProtKB-KW"/>
</dbReference>
<reference evidence="1 2" key="1">
    <citation type="submission" date="2017-06" db="EMBL/GenBank/DDBJ databases">
        <authorList>
            <person name="Kim H.J."/>
            <person name="Triplett B.A."/>
        </authorList>
    </citation>
    <scope>NUCLEOTIDE SEQUENCE [LARGE SCALE GENOMIC DNA]</scope>
    <source>
        <strain evidence="1 2">DSM 43151</strain>
    </source>
</reference>
<dbReference type="PIRSF" id="PIRSF017393">
    <property type="entry name" value="MTase_SAV2177"/>
    <property type="match status" value="1"/>
</dbReference>
<dbReference type="Pfam" id="PF04672">
    <property type="entry name" value="Methyltransf_19"/>
    <property type="match status" value="1"/>
</dbReference>
<keyword evidence="2" id="KW-1185">Reference proteome</keyword>
<evidence type="ECO:0000313" key="2">
    <source>
        <dbReference type="Proteomes" id="UP000198415"/>
    </source>
</evidence>
<dbReference type="InterPro" id="IPR029063">
    <property type="entry name" value="SAM-dependent_MTases_sf"/>
</dbReference>
<dbReference type="InterPro" id="IPR006764">
    <property type="entry name" value="SAM_dep_MeTrfase_SAV2177_type"/>
</dbReference>
<protein>
    <submittedName>
        <fullName evidence="1">S-adenosyl methyltransferase</fullName>
    </submittedName>
</protein>
<accession>A0A239BQK6</accession>
<dbReference type="GO" id="GO:0032259">
    <property type="term" value="P:methylation"/>
    <property type="evidence" value="ECO:0007669"/>
    <property type="project" value="UniProtKB-KW"/>
</dbReference>
<keyword evidence="1" id="KW-0489">Methyltransferase</keyword>
<evidence type="ECO:0000313" key="1">
    <source>
        <dbReference type="EMBL" id="SNS09942.1"/>
    </source>
</evidence>
<keyword evidence="1" id="KW-0808">Transferase</keyword>
<dbReference type="EMBL" id="FZNR01000010">
    <property type="protein sequence ID" value="SNS09942.1"/>
    <property type="molecule type" value="Genomic_DNA"/>
</dbReference>
<name>A0A239BQK6_9ACTN</name>
<dbReference type="Gene3D" id="3.40.50.150">
    <property type="entry name" value="Vaccinia Virus protein VP39"/>
    <property type="match status" value="1"/>
</dbReference>
<sequence length="270" mass="29803">MVDDAPAGLDTTTVHPARRYNYWLGGKDHFAADRESGDLIEKAHPTIRLTARENRAFLQRAVRHLAETGIDQFLDIGTGLPTADNTHEVAQRANPAARVVYVDNDPMVMTHARALLSSTAAGRTRYIEEDLRNPGKILAHPMLRDTLDLDRPVGLVLVAVLHFIAEHQHARDLVAELLAALAPGSHLVLTHGTADFSTEQEKEYFRQLTARGASDAYPRSHDEITEYFTGLHLLEPGIVPVCAWHPATDDLPSPHDIAIYGGVGRLGERR</sequence>
<dbReference type="AlphaFoldDB" id="A0A239BQK6"/>
<dbReference type="SUPFAM" id="SSF53335">
    <property type="entry name" value="S-adenosyl-L-methionine-dependent methyltransferases"/>
    <property type="match status" value="1"/>
</dbReference>
<organism evidence="1 2">
    <name type="scientific">Actinoplanes regularis</name>
    <dbReference type="NCBI Taxonomy" id="52697"/>
    <lineage>
        <taxon>Bacteria</taxon>
        <taxon>Bacillati</taxon>
        <taxon>Actinomycetota</taxon>
        <taxon>Actinomycetes</taxon>
        <taxon>Micromonosporales</taxon>
        <taxon>Micromonosporaceae</taxon>
        <taxon>Actinoplanes</taxon>
    </lineage>
</organism>
<gene>
    <name evidence="1" type="ORF">SAMN06264365_11060</name>
</gene>